<proteinExistence type="predicted"/>
<dbReference type="InterPro" id="IPR051612">
    <property type="entry name" value="Teichoic_Acid_Biosynth"/>
</dbReference>
<accession>A0AB37XNY8</accession>
<organism evidence="1 2">
    <name type="scientific">Staphylococcus aureus</name>
    <dbReference type="NCBI Taxonomy" id="1280"/>
    <lineage>
        <taxon>Bacteria</taxon>
        <taxon>Bacillati</taxon>
        <taxon>Bacillota</taxon>
        <taxon>Bacilli</taxon>
        <taxon>Bacillales</taxon>
        <taxon>Staphylococcaceae</taxon>
        <taxon>Staphylococcus</taxon>
    </lineage>
</organism>
<dbReference type="EMBL" id="RQTF01000346">
    <property type="protein sequence ID" value="RZI04649.1"/>
    <property type="molecule type" value="Genomic_DNA"/>
</dbReference>
<feature type="non-terminal residue" evidence="1">
    <location>
        <position position="1"/>
    </location>
</feature>
<evidence type="ECO:0000313" key="1">
    <source>
        <dbReference type="EMBL" id="RZI04649.1"/>
    </source>
</evidence>
<protein>
    <submittedName>
        <fullName evidence="1">CDP-glycerol glycerophosphotransferase family protein</fullName>
    </submittedName>
</protein>
<dbReference type="Gene3D" id="3.40.50.11820">
    <property type="match status" value="1"/>
</dbReference>
<dbReference type="InterPro" id="IPR007554">
    <property type="entry name" value="Glycerophosphate_synth"/>
</dbReference>
<gene>
    <name evidence="1" type="ORF">EIH03_14330</name>
</gene>
<dbReference type="RefSeq" id="WP_207215031.1">
    <property type="nucleotide sequence ID" value="NZ_RQTF01000346.1"/>
</dbReference>
<dbReference type="InterPro" id="IPR043149">
    <property type="entry name" value="TagF_N"/>
</dbReference>
<evidence type="ECO:0000313" key="2">
    <source>
        <dbReference type="Proteomes" id="UP000294017"/>
    </source>
</evidence>
<dbReference type="Proteomes" id="UP000294017">
    <property type="component" value="Unassembled WGS sequence"/>
</dbReference>
<sequence length="100" mass="11329">PYLLGKADYIFVDDFHPLIYTVRFRRSQEVIQVWHAVGAFKTVGFSRTGKKGGPFIDSLNHRSYTKAYVSSETDIPFYAEAFGIKEKNVVPTGVPRTDVL</sequence>
<dbReference type="PANTHER" id="PTHR37316">
    <property type="entry name" value="TEICHOIC ACID GLYCEROL-PHOSPHATE PRIMASE"/>
    <property type="match status" value="1"/>
</dbReference>
<feature type="non-terminal residue" evidence="1">
    <location>
        <position position="100"/>
    </location>
</feature>
<dbReference type="PANTHER" id="PTHR37316:SF2">
    <property type="entry name" value="TEICHOIC ACID RIBITOL-PHOSPHATE POLYMERASE TARK"/>
    <property type="match status" value="1"/>
</dbReference>
<name>A0AB37XNY8_STAAU</name>
<comment type="caution">
    <text evidence="1">The sequence shown here is derived from an EMBL/GenBank/DDBJ whole genome shotgun (WGS) entry which is preliminary data.</text>
</comment>
<dbReference type="GO" id="GO:0047355">
    <property type="term" value="F:CDP-glycerol glycerophosphotransferase activity"/>
    <property type="evidence" value="ECO:0007669"/>
    <property type="project" value="InterPro"/>
</dbReference>
<reference evidence="1 2" key="1">
    <citation type="submission" date="2018-11" db="EMBL/GenBank/DDBJ databases">
        <title>Genomic profiling of Staphylococcus species from a Poultry farm system in KwaZulu-Natal, South Africa.</title>
        <authorList>
            <person name="Amoako D.G."/>
            <person name="Somboro A.M."/>
            <person name="Abia A.L.K."/>
            <person name="Bester L.A."/>
            <person name="Essack S.Y."/>
        </authorList>
    </citation>
    <scope>NUCLEOTIDE SEQUENCE [LARGE SCALE GENOMIC DNA]</scope>
    <source>
        <strain evidence="1 2">SA12</strain>
    </source>
</reference>
<dbReference type="Pfam" id="PF04464">
    <property type="entry name" value="Glyphos_transf"/>
    <property type="match status" value="1"/>
</dbReference>
<dbReference type="GO" id="GO:0016020">
    <property type="term" value="C:membrane"/>
    <property type="evidence" value="ECO:0007669"/>
    <property type="project" value="InterPro"/>
</dbReference>
<dbReference type="AlphaFoldDB" id="A0AB37XNY8"/>